<protein>
    <recommendedName>
        <fullName evidence="4">NusG-like N-terminal domain-containing protein</fullName>
    </recommendedName>
</protein>
<accession>R0I7Y1</accession>
<keyword evidence="2" id="KW-0805">Transcription regulation</keyword>
<dbReference type="InterPro" id="IPR043425">
    <property type="entry name" value="NusG-like"/>
</dbReference>
<feature type="domain" description="NusG-like N-terminal" evidence="4">
    <location>
        <begin position="95"/>
        <end position="211"/>
    </location>
</feature>
<reference evidence="6" key="1">
    <citation type="journal article" date="2013" name="Nat. Genet.">
        <title>The Capsella rubella genome and the genomic consequences of rapid mating system evolution.</title>
        <authorList>
            <person name="Slotte T."/>
            <person name="Hazzouri K.M."/>
            <person name="Agren J.A."/>
            <person name="Koenig D."/>
            <person name="Maumus F."/>
            <person name="Guo Y.L."/>
            <person name="Steige K."/>
            <person name="Platts A.E."/>
            <person name="Escobar J.S."/>
            <person name="Newman L.K."/>
            <person name="Wang W."/>
            <person name="Mandakova T."/>
            <person name="Vello E."/>
            <person name="Smith L.M."/>
            <person name="Henz S.R."/>
            <person name="Steffen J."/>
            <person name="Takuno S."/>
            <person name="Brandvain Y."/>
            <person name="Coop G."/>
            <person name="Andolfatto P."/>
            <person name="Hu T.T."/>
            <person name="Blanchette M."/>
            <person name="Clark R.M."/>
            <person name="Quesneville H."/>
            <person name="Nordborg M."/>
            <person name="Gaut B.S."/>
            <person name="Lysak M.A."/>
            <person name="Jenkins J."/>
            <person name="Grimwood J."/>
            <person name="Chapman J."/>
            <person name="Prochnik S."/>
            <person name="Shu S."/>
            <person name="Rokhsar D."/>
            <person name="Schmutz J."/>
            <person name="Weigel D."/>
            <person name="Wright S.I."/>
        </authorList>
    </citation>
    <scope>NUCLEOTIDE SEQUENCE [LARGE SCALE GENOMIC DNA]</scope>
    <source>
        <strain evidence="6">cv. Monte Gargano</strain>
    </source>
</reference>
<sequence>MMKLEGGLLQWSRSSLIPSIYTTINKTHFSISACVIERNHQLTAKERRQLRNERRESKSGYSWREEVEEKLIKKPKKRYATWTEELNLDTLAESGPQWWVVRVSRLRGHETAQILARALARQFPEMEFTVYAPSVQVKRKLKNGSISVKPKPVFPGCIFIRCILNKEIHDSIREVDGVGGFIGSKVGNTKRQINKPRPVDDSDLEAIFKQAKEEQEKADSEFEEAERAEQEATLLASQNSNSDVIEAVAESKPKRAPRKATLATETKGKKKKLVAGSTVRVLSGTFAEFVGNFKKLNRKTAKATVGFSLFGKETLVEIDINELVLEIQS</sequence>
<dbReference type="InterPro" id="IPR036735">
    <property type="entry name" value="NGN_dom_sf"/>
</dbReference>
<dbReference type="OrthoDB" id="8300383at2759"/>
<proteinExistence type="predicted"/>
<keyword evidence="6" id="KW-1185">Reference proteome</keyword>
<organism evidence="5 6">
    <name type="scientific">Capsella rubella</name>
    <dbReference type="NCBI Taxonomy" id="81985"/>
    <lineage>
        <taxon>Eukaryota</taxon>
        <taxon>Viridiplantae</taxon>
        <taxon>Streptophyta</taxon>
        <taxon>Embryophyta</taxon>
        <taxon>Tracheophyta</taxon>
        <taxon>Spermatophyta</taxon>
        <taxon>Magnoliopsida</taxon>
        <taxon>eudicotyledons</taxon>
        <taxon>Gunneridae</taxon>
        <taxon>Pentapetalae</taxon>
        <taxon>rosids</taxon>
        <taxon>malvids</taxon>
        <taxon>Brassicales</taxon>
        <taxon>Brassicaceae</taxon>
        <taxon>Camelineae</taxon>
        <taxon>Capsella</taxon>
    </lineage>
</organism>
<dbReference type="STRING" id="81985.R0I7Y1"/>
<dbReference type="EMBL" id="KB870807">
    <property type="protein sequence ID" value="EOA32588.1"/>
    <property type="molecule type" value="Genomic_DNA"/>
</dbReference>
<evidence type="ECO:0000259" key="4">
    <source>
        <dbReference type="SMART" id="SM00738"/>
    </source>
</evidence>
<gene>
    <name evidence="5" type="ORF">CARUB_v10015881mg</name>
</gene>
<dbReference type="PANTHER" id="PTHR30265">
    <property type="entry name" value="RHO-INTERACTING TRANSCRIPTION TERMINATION FACTOR NUSG"/>
    <property type="match status" value="1"/>
</dbReference>
<dbReference type="CDD" id="cd09890">
    <property type="entry name" value="NGN_plant"/>
    <property type="match status" value="1"/>
</dbReference>
<keyword evidence="1" id="KW-0889">Transcription antitermination</keyword>
<dbReference type="Gene3D" id="3.30.70.940">
    <property type="entry name" value="NusG, N-terminal domain"/>
    <property type="match status" value="1"/>
</dbReference>
<dbReference type="PANTHER" id="PTHR30265:SF4">
    <property type="entry name" value="KOW MOTIF FAMILY PROTEIN, EXPRESSED"/>
    <property type="match status" value="1"/>
</dbReference>
<keyword evidence="3" id="KW-0804">Transcription</keyword>
<dbReference type="Pfam" id="PF02357">
    <property type="entry name" value="NusG"/>
    <property type="match status" value="1"/>
</dbReference>
<evidence type="ECO:0000256" key="1">
    <source>
        <dbReference type="ARBA" id="ARBA00022814"/>
    </source>
</evidence>
<dbReference type="InterPro" id="IPR014722">
    <property type="entry name" value="Rib_uL2_dom2"/>
</dbReference>
<evidence type="ECO:0000313" key="6">
    <source>
        <dbReference type="Proteomes" id="UP000029121"/>
    </source>
</evidence>
<dbReference type="eggNOG" id="ENOG502QUSC">
    <property type="taxonomic scope" value="Eukaryota"/>
</dbReference>
<name>R0I7Y1_9BRAS</name>
<evidence type="ECO:0000256" key="2">
    <source>
        <dbReference type="ARBA" id="ARBA00023015"/>
    </source>
</evidence>
<dbReference type="KEGG" id="crb:17892035"/>
<dbReference type="Proteomes" id="UP000029121">
    <property type="component" value="Unassembled WGS sequence"/>
</dbReference>
<dbReference type="InterPro" id="IPR008991">
    <property type="entry name" value="Translation_prot_SH3-like_sf"/>
</dbReference>
<dbReference type="InterPro" id="IPR006645">
    <property type="entry name" value="NGN-like_dom"/>
</dbReference>
<dbReference type="FunFam" id="3.30.70.940:FF:000018">
    <property type="entry name" value="AT3g09210/F3L24_8"/>
    <property type="match status" value="1"/>
</dbReference>
<evidence type="ECO:0000313" key="5">
    <source>
        <dbReference type="EMBL" id="EOA32588.1"/>
    </source>
</evidence>
<dbReference type="AlphaFoldDB" id="R0I7Y1"/>
<evidence type="ECO:0000256" key="3">
    <source>
        <dbReference type="ARBA" id="ARBA00023163"/>
    </source>
</evidence>
<dbReference type="GO" id="GO:0006354">
    <property type="term" value="P:DNA-templated transcription elongation"/>
    <property type="evidence" value="ECO:0007669"/>
    <property type="project" value="InterPro"/>
</dbReference>
<dbReference type="CDD" id="cd06091">
    <property type="entry name" value="KOW_NusG"/>
    <property type="match status" value="1"/>
</dbReference>
<dbReference type="SMART" id="SM00738">
    <property type="entry name" value="NGN"/>
    <property type="match status" value="1"/>
</dbReference>
<dbReference type="SUPFAM" id="SSF82679">
    <property type="entry name" value="N-utilization substance G protein NusG, N-terminal domain"/>
    <property type="match status" value="1"/>
</dbReference>
<dbReference type="SUPFAM" id="SSF50104">
    <property type="entry name" value="Translation proteins SH3-like domain"/>
    <property type="match status" value="1"/>
</dbReference>
<dbReference type="GO" id="GO:0031564">
    <property type="term" value="P:transcription antitermination"/>
    <property type="evidence" value="ECO:0007669"/>
    <property type="project" value="UniProtKB-KW"/>
</dbReference>
<dbReference type="Gene3D" id="2.30.30.30">
    <property type="match status" value="1"/>
</dbReference>